<proteinExistence type="predicted"/>
<dbReference type="SUPFAM" id="SSF53335">
    <property type="entry name" value="S-adenosyl-L-methionine-dependent methyltransferases"/>
    <property type="match status" value="1"/>
</dbReference>
<reference evidence="2" key="1">
    <citation type="journal article" date="2022" name="Front. Microbiol.">
        <title>New perspectives on an old grouping: The genomic and phenotypic variability of Oxalobacter formigenes and the implications for calcium oxalate stone prevention.</title>
        <authorList>
            <person name="Chmiel J.A."/>
            <person name="Carr C."/>
            <person name="Stuivenberg G.A."/>
            <person name="Venema R."/>
            <person name="Chanyi R.M."/>
            <person name="Al K.F."/>
            <person name="Giguere D."/>
            <person name="Say H."/>
            <person name="Akouris P.P."/>
            <person name="Dominguez Romero S.A."/>
            <person name="Kwong A."/>
            <person name="Tai V."/>
            <person name="Koval S.F."/>
            <person name="Razvi H."/>
            <person name="Bjazevic J."/>
            <person name="Burton J.P."/>
        </authorList>
    </citation>
    <scope>NUCLEOTIDE SEQUENCE</scope>
    <source>
        <strain evidence="2">WoOx3</strain>
    </source>
</reference>
<dbReference type="Proteomes" id="UP001156215">
    <property type="component" value="Chromosome"/>
</dbReference>
<keyword evidence="2" id="KW-0808">Transferase</keyword>
<dbReference type="Gene3D" id="3.40.50.150">
    <property type="entry name" value="Vaccinia Virus protein VP39"/>
    <property type="match status" value="1"/>
</dbReference>
<dbReference type="Pfam" id="PF13649">
    <property type="entry name" value="Methyltransf_25"/>
    <property type="match status" value="1"/>
</dbReference>
<accession>A0A9E9LX15</accession>
<dbReference type="RefSeq" id="WP_269309443.1">
    <property type="nucleotide sequence ID" value="NZ_CP098242.1"/>
</dbReference>
<dbReference type="AlphaFoldDB" id="A0A9E9LX15"/>
<evidence type="ECO:0000313" key="2">
    <source>
        <dbReference type="EMBL" id="WAW10429.1"/>
    </source>
</evidence>
<name>A0A9E9LX15_9BURK</name>
<gene>
    <name evidence="2" type="ORF">NB640_01830</name>
</gene>
<dbReference type="InterPro" id="IPR041698">
    <property type="entry name" value="Methyltransf_25"/>
</dbReference>
<dbReference type="PANTHER" id="PTHR44068:SF11">
    <property type="entry name" value="GERANYL DIPHOSPHATE 2-C-METHYLTRANSFERASE"/>
    <property type="match status" value="1"/>
</dbReference>
<dbReference type="InterPro" id="IPR050447">
    <property type="entry name" value="Erg6_SMT_methyltransf"/>
</dbReference>
<dbReference type="GO" id="GO:0008168">
    <property type="term" value="F:methyltransferase activity"/>
    <property type="evidence" value="ECO:0007669"/>
    <property type="project" value="UniProtKB-KW"/>
</dbReference>
<dbReference type="PANTHER" id="PTHR44068">
    <property type="entry name" value="ZGC:194242"/>
    <property type="match status" value="1"/>
</dbReference>
<feature type="domain" description="Methyltransferase" evidence="1">
    <location>
        <begin position="43"/>
        <end position="140"/>
    </location>
</feature>
<evidence type="ECO:0000259" key="1">
    <source>
        <dbReference type="Pfam" id="PF13649"/>
    </source>
</evidence>
<dbReference type="KEGG" id="ovb:NB640_01830"/>
<dbReference type="GO" id="GO:0032259">
    <property type="term" value="P:methylation"/>
    <property type="evidence" value="ECO:0007669"/>
    <property type="project" value="UniProtKB-KW"/>
</dbReference>
<organism evidence="2 3">
    <name type="scientific">Oxalobacter vibrioformis</name>
    <dbReference type="NCBI Taxonomy" id="933080"/>
    <lineage>
        <taxon>Bacteria</taxon>
        <taxon>Pseudomonadati</taxon>
        <taxon>Pseudomonadota</taxon>
        <taxon>Betaproteobacteria</taxon>
        <taxon>Burkholderiales</taxon>
        <taxon>Oxalobacteraceae</taxon>
        <taxon>Oxalobacter</taxon>
    </lineage>
</organism>
<dbReference type="InterPro" id="IPR029063">
    <property type="entry name" value="SAM-dependent_MTases_sf"/>
</dbReference>
<dbReference type="EMBL" id="CP098242">
    <property type="protein sequence ID" value="WAW10429.1"/>
    <property type="molecule type" value="Genomic_DNA"/>
</dbReference>
<sequence length="253" mass="28377">MHEKHEAGHMLLARLGKKRLRPGGKQGTDWLIRQVSIGANTRILEVACNMGTTAIELAKRYKCHITGIDLHDASLQKATHNARIQGVSDCVRFMRANATALPFDDASFDIVINEAMLTMLDNESKRKALQEYARVLRPGGYLLTHDLIIRSADTQNSLSQLHSAINVKATPLSEHEWKALLSAQGFKVRTLTGPMSLLSPMGMIRDEGFLNTLKIVKNAMKQENRPMFMRMFRLFRQSKGIFGFIAACSQKVQ</sequence>
<evidence type="ECO:0000313" key="3">
    <source>
        <dbReference type="Proteomes" id="UP001156215"/>
    </source>
</evidence>
<protein>
    <submittedName>
        <fullName evidence="2">Class I SAM-dependent methyltransferase</fullName>
    </submittedName>
</protein>
<keyword evidence="3" id="KW-1185">Reference proteome</keyword>
<dbReference type="CDD" id="cd02440">
    <property type="entry name" value="AdoMet_MTases"/>
    <property type="match status" value="1"/>
</dbReference>
<keyword evidence="2" id="KW-0489">Methyltransferase</keyword>